<name>W9Z542_FUSOX</name>
<organism evidence="1">
    <name type="scientific">Fusarium oxysporum f. sp. melonis 26406</name>
    <dbReference type="NCBI Taxonomy" id="1089452"/>
    <lineage>
        <taxon>Eukaryota</taxon>
        <taxon>Fungi</taxon>
        <taxon>Dikarya</taxon>
        <taxon>Ascomycota</taxon>
        <taxon>Pezizomycotina</taxon>
        <taxon>Sordariomycetes</taxon>
        <taxon>Hypocreomycetidae</taxon>
        <taxon>Hypocreales</taxon>
        <taxon>Nectriaceae</taxon>
        <taxon>Fusarium</taxon>
        <taxon>Fusarium oxysporum species complex</taxon>
    </lineage>
</organism>
<sequence length="70" mass="8032">MQLKYYEENKCEDGEWNSVDNVSLLSIYLGVYMSEVLILTEYSCRHEHGNRSVFIVALKECSGLTIPLSL</sequence>
<protein>
    <submittedName>
        <fullName evidence="1">Uncharacterized protein</fullName>
    </submittedName>
</protein>
<dbReference type="AlphaFoldDB" id="W9Z542"/>
<reference evidence="1" key="2">
    <citation type="submission" date="2014-02" db="EMBL/GenBank/DDBJ databases">
        <title>Annotation of the Genome Sequence of Fusarium oxysporum f. sp. melonis 26406.</title>
        <authorList>
            <consortium name="The Broad Institute Genomics Platform"/>
            <person name="Ma L.-J."/>
            <person name="Corby-Kistler H."/>
            <person name="Broz K."/>
            <person name="Gale L.R."/>
            <person name="Jonkers W."/>
            <person name="O'Donnell K."/>
            <person name="Ploetz R."/>
            <person name="Steinberg C."/>
            <person name="Schwartz D.C."/>
            <person name="VanEtten H."/>
            <person name="Zhou S."/>
            <person name="Young S.K."/>
            <person name="Zeng Q."/>
            <person name="Gargeya S."/>
            <person name="Fitzgerald M."/>
            <person name="Abouelleil A."/>
            <person name="Alvarado L."/>
            <person name="Chapman S.B."/>
            <person name="Gainer-Dewar J."/>
            <person name="Goldberg J."/>
            <person name="Griggs A."/>
            <person name="Gujja S."/>
            <person name="Hansen M."/>
            <person name="Howarth C."/>
            <person name="Imamovic A."/>
            <person name="Ireland A."/>
            <person name="Larimer J."/>
            <person name="McCowan C."/>
            <person name="Murphy C."/>
            <person name="Pearson M."/>
            <person name="Poon T.W."/>
            <person name="Priest M."/>
            <person name="Roberts A."/>
            <person name="Saif S."/>
            <person name="Shea T."/>
            <person name="Sykes S."/>
            <person name="Wortman J."/>
            <person name="Nusbaum C."/>
            <person name="Birren B."/>
        </authorList>
    </citation>
    <scope>NUCLEOTIDE SEQUENCE</scope>
    <source>
        <strain evidence="1">26406</strain>
    </source>
</reference>
<proteinExistence type="predicted"/>
<dbReference type="EMBL" id="KI980595">
    <property type="protein sequence ID" value="EXK23737.1"/>
    <property type="molecule type" value="Genomic_DNA"/>
</dbReference>
<reference evidence="1" key="1">
    <citation type="submission" date="2012-04" db="EMBL/GenBank/DDBJ databases">
        <title>The Genome Sequence of Fusarium oxysporum melonis.</title>
        <authorList>
            <consortium name="The Broad Institute Genome Sequencing Platform"/>
            <person name="Ma L.-J."/>
            <person name="Gale L.R."/>
            <person name="Schwartz D.C."/>
            <person name="Zhou S."/>
            <person name="Corby-Kistler H."/>
            <person name="Young S.K."/>
            <person name="Zeng Q."/>
            <person name="Gargeya S."/>
            <person name="Fitzgerald M."/>
            <person name="Haas B."/>
            <person name="Abouelleil A."/>
            <person name="Alvarado L."/>
            <person name="Arachchi H.M."/>
            <person name="Berlin A."/>
            <person name="Brown A."/>
            <person name="Chapman S.B."/>
            <person name="Chen Z."/>
            <person name="Dunbar C."/>
            <person name="Freedman E."/>
            <person name="Gearin G."/>
            <person name="Goldberg J."/>
            <person name="Griggs A."/>
            <person name="Gujja S."/>
            <person name="Heiman D."/>
            <person name="Howarth C."/>
            <person name="Larson L."/>
            <person name="Lui A."/>
            <person name="MacDonald P.J.P."/>
            <person name="Montmayeur A."/>
            <person name="Murphy C."/>
            <person name="Neiman D."/>
            <person name="Pearson M."/>
            <person name="Priest M."/>
            <person name="Roberts A."/>
            <person name="Saif S."/>
            <person name="Shea T."/>
            <person name="Shenoy N."/>
            <person name="Sisk P."/>
            <person name="Stolte C."/>
            <person name="Sykes S."/>
            <person name="Wortman J."/>
            <person name="Nusbaum C."/>
            <person name="Birren B."/>
        </authorList>
    </citation>
    <scope>NUCLEOTIDE SEQUENCE</scope>
    <source>
        <strain evidence="1">26406</strain>
    </source>
</reference>
<accession>W9Z542</accession>
<dbReference type="Proteomes" id="UP000030703">
    <property type="component" value="Unassembled WGS sequence"/>
</dbReference>
<dbReference type="HOGENOM" id="CLU_2757889_0_0_1"/>
<evidence type="ECO:0000313" key="1">
    <source>
        <dbReference type="EMBL" id="EXK23737.1"/>
    </source>
</evidence>
<gene>
    <name evidence="1" type="ORF">FOMG_19501</name>
</gene>
<dbReference type="VEuPathDB" id="FungiDB:FOMG_19501"/>